<evidence type="ECO:0000259" key="2">
    <source>
        <dbReference type="SMART" id="SM00507"/>
    </source>
</evidence>
<reference evidence="4" key="1">
    <citation type="submission" date="2019-09" db="EMBL/GenBank/DDBJ databases">
        <title>Mumia zhuanghuii sp. nov. isolated from the intestinal contents of plateau pika (Ochotona curzoniae) in the Qinghai-Tibet plateau of China.</title>
        <authorList>
            <person name="Tian Z."/>
        </authorList>
    </citation>
    <scope>NUCLEOTIDE SEQUENCE [LARGE SCALE GENOMIC DNA]</scope>
    <source>
        <strain evidence="4">L-033</strain>
    </source>
</reference>
<feature type="compositionally biased region" description="Polar residues" evidence="1">
    <location>
        <begin position="459"/>
        <end position="469"/>
    </location>
</feature>
<dbReference type="Pfam" id="PF02720">
    <property type="entry name" value="DUF222"/>
    <property type="match status" value="1"/>
</dbReference>
<accession>A0A5N0T7M4</accession>
<evidence type="ECO:0000313" key="4">
    <source>
        <dbReference type="Proteomes" id="UP000326838"/>
    </source>
</evidence>
<dbReference type="EMBL" id="VYUY01000019">
    <property type="protein sequence ID" value="KAA9130738.1"/>
    <property type="molecule type" value="Genomic_DNA"/>
</dbReference>
<feature type="compositionally biased region" description="Low complexity" evidence="1">
    <location>
        <begin position="209"/>
        <end position="218"/>
    </location>
</feature>
<feature type="region of interest" description="Disordered" evidence="1">
    <location>
        <begin position="209"/>
        <end position="246"/>
    </location>
</feature>
<comment type="caution">
    <text evidence="3">The sequence shown here is derived from an EMBL/GenBank/DDBJ whole genome shotgun (WGS) entry which is preliminary data.</text>
</comment>
<dbReference type="CDD" id="cd00085">
    <property type="entry name" value="HNHc"/>
    <property type="match status" value="1"/>
</dbReference>
<proteinExistence type="predicted"/>
<dbReference type="Gene3D" id="1.10.30.50">
    <property type="match status" value="1"/>
</dbReference>
<keyword evidence="4" id="KW-1185">Reference proteome</keyword>
<protein>
    <submittedName>
        <fullName evidence="3">DUF222 domain-containing protein</fullName>
    </submittedName>
</protein>
<feature type="compositionally biased region" description="Basic and acidic residues" evidence="1">
    <location>
        <begin position="230"/>
        <end position="240"/>
    </location>
</feature>
<dbReference type="InterPro" id="IPR003870">
    <property type="entry name" value="DUF222"/>
</dbReference>
<name>A0A5N0T7M4_9MICO</name>
<feature type="region of interest" description="Disordered" evidence="1">
    <location>
        <begin position="447"/>
        <end position="469"/>
    </location>
</feature>
<evidence type="ECO:0000313" key="3">
    <source>
        <dbReference type="EMBL" id="KAA9130738.1"/>
    </source>
</evidence>
<evidence type="ECO:0000256" key="1">
    <source>
        <dbReference type="SAM" id="MobiDB-lite"/>
    </source>
</evidence>
<sequence length="469" mass="50318">MRSAQAEVEAAQARVMRILARGHELAERQSHGSSARVKSRDMALRAIAAEIAGATRSTDRSVQRRIGDAVGIVDGLPATMDAWESGRITRAHVRLIADLALVLPPATRAGFERIAIERCEAETPSRLRSELAILADRMHPRTLTERHAEARDTRCVRVFPLGDGMSELNIIGPTLLVEGVYDRATRQAAATADARSAAQERIRARTTSAAVTAVAGAAGDPGGSSRRERKAASEGGHGDTQDEILASDTRTMDQLRADLLLDMLLTAQPGADPTRTDDGPGTLGAIRAKVQVLVPALTLLGADEHPADLVGGSPIDAETARTLAGAAPDAWIRVLTHPVSGAVLATDTRFAETPLRDFLKARDRHCRFPGCRVPAVRCETDHTIDYAQGGKTCVENCAELCQRHHSMKQFTAWRVRQLGDGVLEWTSPLGNTYVDEPPSATVQFIPDAVGPPTRRSAPPLTQASDPPPF</sequence>
<organism evidence="3 4">
    <name type="scientific">Microbacterium caowuchunii</name>
    <dbReference type="NCBI Taxonomy" id="2614638"/>
    <lineage>
        <taxon>Bacteria</taxon>
        <taxon>Bacillati</taxon>
        <taxon>Actinomycetota</taxon>
        <taxon>Actinomycetes</taxon>
        <taxon>Micrococcales</taxon>
        <taxon>Microbacteriaceae</taxon>
        <taxon>Microbacterium</taxon>
    </lineage>
</organism>
<dbReference type="SMART" id="SM00507">
    <property type="entry name" value="HNHc"/>
    <property type="match status" value="1"/>
</dbReference>
<feature type="domain" description="HNH nuclease" evidence="2">
    <location>
        <begin position="354"/>
        <end position="406"/>
    </location>
</feature>
<dbReference type="AlphaFoldDB" id="A0A5N0T7M4"/>
<dbReference type="InterPro" id="IPR003615">
    <property type="entry name" value="HNH_nuc"/>
</dbReference>
<gene>
    <name evidence="3" type="ORF">F6B40_13520</name>
</gene>
<dbReference type="Proteomes" id="UP000326838">
    <property type="component" value="Unassembled WGS sequence"/>
</dbReference>